<evidence type="ECO:0000313" key="5">
    <source>
        <dbReference type="Proteomes" id="UP000823910"/>
    </source>
</evidence>
<comment type="similarity">
    <text evidence="1">Belongs to the nitroreductase family.</text>
</comment>
<evidence type="ECO:0000256" key="1">
    <source>
        <dbReference type="ARBA" id="ARBA00007118"/>
    </source>
</evidence>
<gene>
    <name evidence="4" type="ORF">H9704_10075</name>
</gene>
<evidence type="ECO:0000313" key="4">
    <source>
        <dbReference type="EMBL" id="HJC06482.1"/>
    </source>
</evidence>
<name>A0A9D2N218_9FIRM</name>
<keyword evidence="2" id="KW-0560">Oxidoreductase</keyword>
<dbReference type="EMBL" id="DWWT01000049">
    <property type="protein sequence ID" value="HJC06482.1"/>
    <property type="molecule type" value="Genomic_DNA"/>
</dbReference>
<organism evidence="4 5">
    <name type="scientific">Candidatus Enterocloster excrementipullorum</name>
    <dbReference type="NCBI Taxonomy" id="2838559"/>
    <lineage>
        <taxon>Bacteria</taxon>
        <taxon>Bacillati</taxon>
        <taxon>Bacillota</taxon>
        <taxon>Clostridia</taxon>
        <taxon>Lachnospirales</taxon>
        <taxon>Lachnospiraceae</taxon>
        <taxon>Enterocloster</taxon>
    </lineage>
</organism>
<evidence type="ECO:0000259" key="3">
    <source>
        <dbReference type="Pfam" id="PF00881"/>
    </source>
</evidence>
<dbReference type="Pfam" id="PF00881">
    <property type="entry name" value="Nitroreductase"/>
    <property type="match status" value="1"/>
</dbReference>
<reference evidence="4" key="2">
    <citation type="submission" date="2021-04" db="EMBL/GenBank/DDBJ databases">
        <authorList>
            <person name="Gilroy R."/>
        </authorList>
    </citation>
    <scope>NUCLEOTIDE SEQUENCE</scope>
    <source>
        <strain evidence="4">CHK180-15479</strain>
    </source>
</reference>
<reference evidence="4" key="1">
    <citation type="journal article" date="2021" name="PeerJ">
        <title>Extensive microbial diversity within the chicken gut microbiome revealed by metagenomics and culture.</title>
        <authorList>
            <person name="Gilroy R."/>
            <person name="Ravi A."/>
            <person name="Getino M."/>
            <person name="Pursley I."/>
            <person name="Horton D.L."/>
            <person name="Alikhan N.F."/>
            <person name="Baker D."/>
            <person name="Gharbi K."/>
            <person name="Hall N."/>
            <person name="Watson M."/>
            <person name="Adriaenssens E.M."/>
            <person name="Foster-Nyarko E."/>
            <person name="Jarju S."/>
            <person name="Secka A."/>
            <person name="Antonio M."/>
            <person name="Oren A."/>
            <person name="Chaudhuri R.R."/>
            <person name="La Ragione R."/>
            <person name="Hildebrand F."/>
            <person name="Pallen M.J."/>
        </authorList>
    </citation>
    <scope>NUCLEOTIDE SEQUENCE</scope>
    <source>
        <strain evidence="4">CHK180-15479</strain>
    </source>
</reference>
<dbReference type="Gene3D" id="3.40.109.10">
    <property type="entry name" value="NADH Oxidase"/>
    <property type="match status" value="1"/>
</dbReference>
<sequence>MNETLKTILTRRSTRKFLHKPIPAEDLDLIVQAALHAPSGMGKQTWQFTVVKNRDKIQKLAAVIGEVLGREGYDMYAPEVLVIPSNEKESRFGREDDACAMENIFLAAHSLGIGSVWINQLQNICDDPKIRAELTALGIPADHVVYGLAALGYPDDVKSEKARIGKVVVVE</sequence>
<dbReference type="PANTHER" id="PTHR43673:SF10">
    <property type="entry name" value="NADH DEHYDROGENASE_NAD(P)H NITROREDUCTASE XCC3605-RELATED"/>
    <property type="match status" value="1"/>
</dbReference>
<dbReference type="GO" id="GO:0016491">
    <property type="term" value="F:oxidoreductase activity"/>
    <property type="evidence" value="ECO:0007669"/>
    <property type="project" value="UniProtKB-KW"/>
</dbReference>
<dbReference type="SUPFAM" id="SSF55469">
    <property type="entry name" value="FMN-dependent nitroreductase-like"/>
    <property type="match status" value="1"/>
</dbReference>
<dbReference type="InterPro" id="IPR029479">
    <property type="entry name" value="Nitroreductase"/>
</dbReference>
<proteinExistence type="inferred from homology"/>
<evidence type="ECO:0000256" key="2">
    <source>
        <dbReference type="ARBA" id="ARBA00023002"/>
    </source>
</evidence>
<dbReference type="Proteomes" id="UP000823910">
    <property type="component" value="Unassembled WGS sequence"/>
</dbReference>
<comment type="caution">
    <text evidence="4">The sequence shown here is derived from an EMBL/GenBank/DDBJ whole genome shotgun (WGS) entry which is preliminary data.</text>
</comment>
<accession>A0A9D2N218</accession>
<feature type="domain" description="Nitroreductase" evidence="3">
    <location>
        <begin position="8"/>
        <end position="153"/>
    </location>
</feature>
<dbReference type="PANTHER" id="PTHR43673">
    <property type="entry name" value="NAD(P)H NITROREDUCTASE YDGI-RELATED"/>
    <property type="match status" value="1"/>
</dbReference>
<dbReference type="AlphaFoldDB" id="A0A9D2N218"/>
<dbReference type="InterPro" id="IPR000415">
    <property type="entry name" value="Nitroreductase-like"/>
</dbReference>
<protein>
    <submittedName>
        <fullName evidence="4">Nitroreductase family protein</fullName>
    </submittedName>
</protein>